<dbReference type="Proteomes" id="UP000650005">
    <property type="component" value="Unassembled WGS sequence"/>
</dbReference>
<accession>A0ABS1FKH5</accession>
<name>A0ABS1FKH5_9CORY</name>
<dbReference type="PIRSF" id="PIRSF010260">
    <property type="entry name" value="UCP010260"/>
    <property type="match status" value="1"/>
</dbReference>
<dbReference type="InterPro" id="IPR018960">
    <property type="entry name" value="DUF1990"/>
</dbReference>
<sequence length="184" mass="20425">MGPYDVTGRRWRHWAEELTYPAELVLGTLDLLGGRETTGKLIDGAWRILDEEIVLGEGVDCFRRASERLMDWRAHRHAGVRVGAWRTAVPGDVVRIHFAGTTSPCLILRADRGQSEARLVYGTLPGHVECGEEAFSVVIGDDGMVRGRIVAFSVHAWWPAKVGAPVARTVQTLITRRYLEGLIP</sequence>
<dbReference type="InterPro" id="IPR014457">
    <property type="entry name" value="UCP010260"/>
</dbReference>
<evidence type="ECO:0000259" key="1">
    <source>
        <dbReference type="Pfam" id="PF09348"/>
    </source>
</evidence>
<dbReference type="EMBL" id="JAENIP010000010">
    <property type="protein sequence ID" value="MBK1843926.1"/>
    <property type="molecule type" value="Genomic_DNA"/>
</dbReference>
<dbReference type="PANTHER" id="PTHR34202:SF1">
    <property type="entry name" value="UPF0548 PROTEIN"/>
    <property type="match status" value="1"/>
</dbReference>
<dbReference type="Pfam" id="PF09348">
    <property type="entry name" value="DUF1990"/>
    <property type="match status" value="1"/>
</dbReference>
<gene>
    <name evidence="2" type="ORF">JIM95_04920</name>
</gene>
<evidence type="ECO:0000313" key="3">
    <source>
        <dbReference type="Proteomes" id="UP000650005"/>
    </source>
</evidence>
<proteinExistence type="predicted"/>
<dbReference type="PANTHER" id="PTHR34202">
    <property type="entry name" value="UPF0548 PROTEIN"/>
    <property type="match status" value="1"/>
</dbReference>
<keyword evidence="3" id="KW-1185">Reference proteome</keyword>
<dbReference type="RefSeq" id="WP_200257567.1">
    <property type="nucleotide sequence ID" value="NZ_JAENIP020000001.1"/>
</dbReference>
<protein>
    <submittedName>
        <fullName evidence="2">DUF1990 domain-containing protein</fullName>
    </submittedName>
</protein>
<evidence type="ECO:0000313" key="2">
    <source>
        <dbReference type="EMBL" id="MBK1843926.1"/>
    </source>
</evidence>
<organism evidence="2 3">
    <name type="scientific">Corynebacterium antarcticum</name>
    <dbReference type="NCBI Taxonomy" id="2800405"/>
    <lineage>
        <taxon>Bacteria</taxon>
        <taxon>Bacillati</taxon>
        <taxon>Actinomycetota</taxon>
        <taxon>Actinomycetes</taxon>
        <taxon>Mycobacteriales</taxon>
        <taxon>Corynebacteriaceae</taxon>
        <taxon>Corynebacterium</taxon>
    </lineage>
</organism>
<comment type="caution">
    <text evidence="2">The sequence shown here is derived from an EMBL/GenBank/DDBJ whole genome shotgun (WGS) entry which is preliminary data.</text>
</comment>
<reference evidence="2" key="1">
    <citation type="submission" date="2021-01" db="EMBL/GenBank/DDBJ databases">
        <title>Characterization of Corynebacterium spp. from penguins.</title>
        <authorList>
            <person name="Svec P."/>
        </authorList>
    </citation>
    <scope>NUCLEOTIDE SEQUENCE</scope>
    <source>
        <strain evidence="2">CCM 8835</strain>
    </source>
</reference>
<feature type="domain" description="DUF1990" evidence="1">
    <location>
        <begin position="45"/>
        <end position="180"/>
    </location>
</feature>